<dbReference type="KEGG" id="ote:Oter_1491"/>
<organism evidence="2 3">
    <name type="scientific">Opitutus terrae (strain DSM 11246 / JCM 15787 / PB90-1)</name>
    <dbReference type="NCBI Taxonomy" id="452637"/>
    <lineage>
        <taxon>Bacteria</taxon>
        <taxon>Pseudomonadati</taxon>
        <taxon>Verrucomicrobiota</taxon>
        <taxon>Opitutia</taxon>
        <taxon>Opitutales</taxon>
        <taxon>Opitutaceae</taxon>
        <taxon>Opitutus</taxon>
    </lineage>
</organism>
<dbReference type="Proteomes" id="UP000007013">
    <property type="component" value="Chromosome"/>
</dbReference>
<protein>
    <submittedName>
        <fullName evidence="2">Tetratricopeptide TPR_2 repeat protein</fullName>
    </submittedName>
</protein>
<feature type="region of interest" description="Disordered" evidence="1">
    <location>
        <begin position="1"/>
        <end position="23"/>
    </location>
</feature>
<sequence length="418" mass="45103">MTGPRELEMGRTGPRPSNFSSSASGSRRLALVLSASVLFAGGCATAPQRAAFVPTGDPIVDGNARLATAKPQDRVMWDYRIAASALRLGNFEEARAKLDDAILNIGGIIANSADARRARSLFSAESAKTFIGEPYERVMAYYYRGILYWNEGQPDNARACFRTGQFIDSDAGEGYRSDYVLLDYLEGLVSAKLSGDGSDAFKRAQANAKGRTLPEYDRQANVLIFAEYGQGPRKYQGGEYGEQLRFMVHESAAHSATLTIDGRTVPLPPYDDLNYQATTRGGRVMDHILGNKAVFKSTTNTVGDVALIGSVIAADNIRRYDGTKSRDAENAAIALGAIGLIGKIAAAATTPNADVRMWDNLPQRLSFAALRLPAGAYEGSVQFFDAGGKELPASTRQVSINVSDPSRDTVIFLSELKR</sequence>
<reference evidence="2 3" key="1">
    <citation type="journal article" date="2011" name="J. Bacteriol.">
        <title>Genome sequence of the verrucomicrobium Opitutus terrae PB90-1, an abundant inhabitant of rice paddy soil ecosystems.</title>
        <authorList>
            <person name="van Passel M.W."/>
            <person name="Kant R."/>
            <person name="Palva A."/>
            <person name="Copeland A."/>
            <person name="Lucas S."/>
            <person name="Lapidus A."/>
            <person name="Glavina del Rio T."/>
            <person name="Pitluck S."/>
            <person name="Goltsman E."/>
            <person name="Clum A."/>
            <person name="Sun H."/>
            <person name="Schmutz J."/>
            <person name="Larimer F.W."/>
            <person name="Land M.L."/>
            <person name="Hauser L."/>
            <person name="Kyrpides N."/>
            <person name="Mikhailova N."/>
            <person name="Richardson P.P."/>
            <person name="Janssen P.H."/>
            <person name="de Vos W.M."/>
            <person name="Smidt H."/>
        </authorList>
    </citation>
    <scope>NUCLEOTIDE SEQUENCE [LARGE SCALE GENOMIC DNA]</scope>
    <source>
        <strain evidence="3">DSM 11246 / JCM 15787 / PB90-1</strain>
    </source>
</reference>
<dbReference type="EMBL" id="CP001032">
    <property type="protein sequence ID" value="ACB74775.1"/>
    <property type="molecule type" value="Genomic_DNA"/>
</dbReference>
<name>B1ZST1_OPITP</name>
<dbReference type="HOGENOM" id="CLU_044201_0_0_0"/>
<dbReference type="eggNOG" id="COG3014">
    <property type="taxonomic scope" value="Bacteria"/>
</dbReference>
<dbReference type="Gene3D" id="1.25.40.10">
    <property type="entry name" value="Tetratricopeptide repeat domain"/>
    <property type="match status" value="1"/>
</dbReference>
<dbReference type="SUPFAM" id="SSF48452">
    <property type="entry name" value="TPR-like"/>
    <property type="match status" value="1"/>
</dbReference>
<dbReference type="AlphaFoldDB" id="B1ZST1"/>
<gene>
    <name evidence="2" type="ordered locus">Oter_1491</name>
</gene>
<evidence type="ECO:0000313" key="2">
    <source>
        <dbReference type="EMBL" id="ACB74775.1"/>
    </source>
</evidence>
<dbReference type="InterPro" id="IPR011990">
    <property type="entry name" value="TPR-like_helical_dom_sf"/>
</dbReference>
<evidence type="ECO:0000256" key="1">
    <source>
        <dbReference type="SAM" id="MobiDB-lite"/>
    </source>
</evidence>
<evidence type="ECO:0000313" key="3">
    <source>
        <dbReference type="Proteomes" id="UP000007013"/>
    </source>
</evidence>
<accession>B1ZST1</accession>
<keyword evidence="3" id="KW-1185">Reference proteome</keyword>
<proteinExistence type="predicted"/>
<dbReference type="STRING" id="452637.Oter_1491"/>